<dbReference type="GO" id="GO:0006508">
    <property type="term" value="P:proteolysis"/>
    <property type="evidence" value="ECO:0007669"/>
    <property type="project" value="UniProtKB-KW"/>
</dbReference>
<evidence type="ECO:0000256" key="10">
    <source>
        <dbReference type="ARBA" id="ARBA00022989"/>
    </source>
</evidence>
<dbReference type="SUPFAM" id="SSF54631">
    <property type="entry name" value="CBS-domain pair"/>
    <property type="match status" value="1"/>
</dbReference>
<evidence type="ECO:0000256" key="4">
    <source>
        <dbReference type="ARBA" id="ARBA00022670"/>
    </source>
</evidence>
<dbReference type="InterPro" id="IPR016483">
    <property type="entry name" value="UCP006404_Pept_M50_CBS"/>
</dbReference>
<evidence type="ECO:0000256" key="7">
    <source>
        <dbReference type="ARBA" id="ARBA00022737"/>
    </source>
</evidence>
<dbReference type="RefSeq" id="WP_124147670.1">
    <property type="nucleotide sequence ID" value="NZ_CAWOKI010000302.1"/>
</dbReference>
<comment type="subcellular location">
    <subcellularLocation>
        <location evidence="1">Cell membrane</location>
        <topology evidence="1">Multi-pass membrane protein</topology>
    </subcellularLocation>
</comment>
<comment type="caution">
    <text evidence="19">The sequence shown here is derived from an EMBL/GenBank/DDBJ whole genome shotgun (WGS) entry which is preliminary data.</text>
</comment>
<evidence type="ECO:0000256" key="11">
    <source>
        <dbReference type="ARBA" id="ARBA00023049"/>
    </source>
</evidence>
<dbReference type="GO" id="GO:0008237">
    <property type="term" value="F:metallopeptidase activity"/>
    <property type="evidence" value="ECO:0007669"/>
    <property type="project" value="UniProtKB-UniRule"/>
</dbReference>
<evidence type="ECO:0000256" key="17">
    <source>
        <dbReference type="PROSITE-ProRule" id="PRU00703"/>
    </source>
</evidence>
<feature type="domain" description="CBS" evidence="18">
    <location>
        <begin position="308"/>
        <end position="366"/>
    </location>
</feature>
<evidence type="ECO:0000256" key="15">
    <source>
        <dbReference type="PIRSR" id="PIRSR006404-1"/>
    </source>
</evidence>
<keyword evidence="13" id="KW-0472">Membrane</keyword>
<dbReference type="PIRSF" id="PIRSF006404">
    <property type="entry name" value="UCP006404_Pept_M50_CBS"/>
    <property type="match status" value="1"/>
</dbReference>
<evidence type="ECO:0000313" key="20">
    <source>
        <dbReference type="Proteomes" id="UP000269154"/>
    </source>
</evidence>
<feature type="active site" evidence="15">
    <location>
        <position position="63"/>
    </location>
</feature>
<evidence type="ECO:0000256" key="5">
    <source>
        <dbReference type="ARBA" id="ARBA00022692"/>
    </source>
</evidence>
<organism evidence="19 20">
    <name type="scientific">Okeania hirsuta</name>
    <dbReference type="NCBI Taxonomy" id="1458930"/>
    <lineage>
        <taxon>Bacteria</taxon>
        <taxon>Bacillati</taxon>
        <taxon>Cyanobacteriota</taxon>
        <taxon>Cyanophyceae</taxon>
        <taxon>Oscillatoriophycideae</taxon>
        <taxon>Oscillatoriales</taxon>
        <taxon>Microcoleaceae</taxon>
        <taxon>Okeania</taxon>
    </lineage>
</organism>
<evidence type="ECO:0000313" key="19">
    <source>
        <dbReference type="EMBL" id="RQH20251.1"/>
    </source>
</evidence>
<comment type="cofactor">
    <cofactor evidence="14 16">
        <name>Zn(2+)</name>
        <dbReference type="ChEBI" id="CHEBI:29105"/>
    </cofactor>
    <text evidence="14 16">Binds 1 zinc ion per subunit.</text>
</comment>
<evidence type="ECO:0000256" key="8">
    <source>
        <dbReference type="ARBA" id="ARBA00022801"/>
    </source>
</evidence>
<evidence type="ECO:0000256" key="3">
    <source>
        <dbReference type="ARBA" id="ARBA00022475"/>
    </source>
</evidence>
<evidence type="ECO:0000259" key="18">
    <source>
        <dbReference type="PROSITE" id="PS51371"/>
    </source>
</evidence>
<dbReference type="PANTHER" id="PTHR39188:SF3">
    <property type="entry name" value="STAGE IV SPORULATION PROTEIN FB"/>
    <property type="match status" value="1"/>
</dbReference>
<feature type="binding site" evidence="16">
    <location>
        <position position="158"/>
    </location>
    <ligand>
        <name>Zn(2+)</name>
        <dbReference type="ChEBI" id="CHEBI:29105"/>
        <note>catalytic</note>
    </ligand>
</feature>
<keyword evidence="10" id="KW-1133">Transmembrane helix</keyword>
<dbReference type="CDD" id="cd04639">
    <property type="entry name" value="CBS_pair_peptidase_M50"/>
    <property type="match status" value="1"/>
</dbReference>
<comment type="similarity">
    <text evidence="2 14">Belongs to the peptidase M50B family.</text>
</comment>
<keyword evidence="11 14" id="KW-0482">Metalloprotease</keyword>
<keyword evidence="7" id="KW-0677">Repeat</keyword>
<keyword evidence="5" id="KW-0812">Transmembrane</keyword>
<keyword evidence="9 14" id="KW-0862">Zinc</keyword>
<evidence type="ECO:0000256" key="6">
    <source>
        <dbReference type="ARBA" id="ARBA00022723"/>
    </source>
</evidence>
<evidence type="ECO:0000256" key="1">
    <source>
        <dbReference type="ARBA" id="ARBA00004651"/>
    </source>
</evidence>
<keyword evidence="20" id="KW-1185">Reference proteome</keyword>
<protein>
    <recommendedName>
        <fullName evidence="14">Zinc metalloprotease</fullName>
    </recommendedName>
</protein>
<keyword evidence="6 14" id="KW-0479">Metal-binding</keyword>
<dbReference type="InterPro" id="IPR008915">
    <property type="entry name" value="Peptidase_M50"/>
</dbReference>
<dbReference type="GO" id="GO:0005886">
    <property type="term" value="C:plasma membrane"/>
    <property type="evidence" value="ECO:0007669"/>
    <property type="project" value="UniProtKB-SubCell"/>
</dbReference>
<dbReference type="GO" id="GO:0046872">
    <property type="term" value="F:metal ion binding"/>
    <property type="evidence" value="ECO:0007669"/>
    <property type="project" value="UniProtKB-UniRule"/>
</dbReference>
<reference evidence="19 20" key="1">
    <citation type="journal article" date="2018" name="ACS Chem. Biol.">
        <title>Ketoreductase domain dysfunction expands chemodiversity: malyngamide biosynthesis in the cyanobacterium Okeania hirsuta.</title>
        <authorList>
            <person name="Moss N.A."/>
            <person name="Leao T."/>
            <person name="Rankin M."/>
            <person name="McCullough T.M."/>
            <person name="Qu P."/>
            <person name="Korobeynikov A."/>
            <person name="Smith J.L."/>
            <person name="Gerwick L."/>
            <person name="Gerwick W.H."/>
        </authorList>
    </citation>
    <scope>NUCLEOTIDE SEQUENCE [LARGE SCALE GENOMIC DNA]</scope>
    <source>
        <strain evidence="19 20">PAB10Feb10-1</strain>
    </source>
</reference>
<proteinExistence type="inferred from homology"/>
<evidence type="ECO:0000256" key="13">
    <source>
        <dbReference type="ARBA" id="ARBA00023136"/>
    </source>
</evidence>
<dbReference type="Pfam" id="PF00571">
    <property type="entry name" value="CBS"/>
    <property type="match status" value="1"/>
</dbReference>
<dbReference type="InterPro" id="IPR046342">
    <property type="entry name" value="CBS_dom_sf"/>
</dbReference>
<keyword evidence="12 17" id="KW-0129">CBS domain</keyword>
<keyword evidence="4 14" id="KW-0645">Protease</keyword>
<evidence type="ECO:0000256" key="16">
    <source>
        <dbReference type="PIRSR" id="PIRSR006404-2"/>
    </source>
</evidence>
<dbReference type="PROSITE" id="PS51371">
    <property type="entry name" value="CBS"/>
    <property type="match status" value="1"/>
</dbReference>
<dbReference type="AlphaFoldDB" id="A0A3N6R1Y5"/>
<dbReference type="EMBL" id="RCBY01000426">
    <property type="protein sequence ID" value="RQH20251.1"/>
    <property type="molecule type" value="Genomic_DNA"/>
</dbReference>
<keyword evidence="3" id="KW-1003">Cell membrane</keyword>
<dbReference type="Gene3D" id="3.10.580.10">
    <property type="entry name" value="CBS-domain"/>
    <property type="match status" value="1"/>
</dbReference>
<gene>
    <name evidence="19" type="ORF">D5R40_32195</name>
</gene>
<keyword evidence="8 14" id="KW-0378">Hydrolase</keyword>
<evidence type="ECO:0000256" key="2">
    <source>
        <dbReference type="ARBA" id="ARBA00007931"/>
    </source>
</evidence>
<dbReference type="Proteomes" id="UP000269154">
    <property type="component" value="Unassembled WGS sequence"/>
</dbReference>
<dbReference type="InterPro" id="IPR000644">
    <property type="entry name" value="CBS_dom"/>
</dbReference>
<name>A0A3N6R1Y5_9CYAN</name>
<evidence type="ECO:0000256" key="14">
    <source>
        <dbReference type="PIRNR" id="PIRNR006404"/>
    </source>
</evidence>
<evidence type="ECO:0000256" key="9">
    <source>
        <dbReference type="ARBA" id="ARBA00022833"/>
    </source>
</evidence>
<feature type="binding site" evidence="16">
    <location>
        <position position="66"/>
    </location>
    <ligand>
        <name>Zn(2+)</name>
        <dbReference type="ChEBI" id="CHEBI:29105"/>
        <note>catalytic</note>
    </ligand>
</feature>
<dbReference type="CDD" id="cd06164">
    <property type="entry name" value="S2P-M50_SpoIVFB_CBS"/>
    <property type="match status" value="1"/>
</dbReference>
<dbReference type="PANTHER" id="PTHR39188">
    <property type="entry name" value="MEMBRANE-ASSOCIATED ZINC METALLOPROTEASE M50B"/>
    <property type="match status" value="1"/>
</dbReference>
<dbReference type="Pfam" id="PF02163">
    <property type="entry name" value="Peptidase_M50"/>
    <property type="match status" value="2"/>
</dbReference>
<feature type="binding site" evidence="16">
    <location>
        <position position="62"/>
    </location>
    <ligand>
        <name>Zn(2+)</name>
        <dbReference type="ChEBI" id="CHEBI:29105"/>
        <note>catalytic</note>
    </ligand>
</feature>
<sequence>MQADLRIGNLFGIPLFLDSSWFVILLWITYINMQDYQEWGLFLAFGAGLVIALLMFFSVLLHELAHSLVAISQGMKVNSIRLFLFGGIAGIDREYRTPGEAFQVAIAGPLVSLVLFFLLGLTSLFFSTSSLVGELINRVAEINLILAIFNLMPGLPLDGGQVLKAAIWKITGSRFVGVRWAAKSGQGLGWFGIVLGSILVLVTQSYGGFLLALIGWFAMRNAKFYRRIIDLEEALIKIKSVEAMTRDFRVVDANLTLSQFSDKYFLKSSKFSIYFAASEGRYLGLVSSDAINFIERSYWDTQTLRMIICPLNQIVTVSEKASLVEVINCMEFHQQKHITVLSPAGAVAGIIDRSDIVRAINRYLKLNISEAEIKRIKTEGCYPPGMKLVAIAKATYLSNLK</sequence>
<evidence type="ECO:0000256" key="12">
    <source>
        <dbReference type="ARBA" id="ARBA00023122"/>
    </source>
</evidence>
<accession>A0A3N6R1Y5</accession>
<dbReference type="OrthoDB" id="166377at2"/>